<evidence type="ECO:0000256" key="6">
    <source>
        <dbReference type="RuleBase" id="RU004057"/>
    </source>
</evidence>
<evidence type="ECO:0000256" key="4">
    <source>
        <dbReference type="ARBA" id="ARBA00022989"/>
    </source>
</evidence>
<keyword evidence="3 7" id="KW-0812">Transmembrane</keyword>
<comment type="similarity">
    <text evidence="6">Belongs to the exbB/tolQ family.</text>
</comment>
<gene>
    <name evidence="9" type="ORF">C0039_10980</name>
</gene>
<dbReference type="GO" id="GO:0017038">
    <property type="term" value="P:protein import"/>
    <property type="evidence" value="ECO:0007669"/>
    <property type="project" value="TreeGrafter"/>
</dbReference>
<keyword evidence="2" id="KW-1003">Cell membrane</keyword>
<evidence type="ECO:0000259" key="8">
    <source>
        <dbReference type="Pfam" id="PF01618"/>
    </source>
</evidence>
<protein>
    <submittedName>
        <fullName evidence="9">MotA/TolQ/ExbB proton channel family protein</fullName>
    </submittedName>
</protein>
<evidence type="ECO:0000256" key="3">
    <source>
        <dbReference type="ARBA" id="ARBA00022692"/>
    </source>
</evidence>
<keyword evidence="10" id="KW-1185">Reference proteome</keyword>
<evidence type="ECO:0000313" key="10">
    <source>
        <dbReference type="Proteomes" id="UP000235005"/>
    </source>
</evidence>
<keyword evidence="6" id="KW-0653">Protein transport</keyword>
<organism evidence="9 10">
    <name type="scientific">Pseudohalioglobus lutimaris</name>
    <dbReference type="NCBI Taxonomy" id="1737061"/>
    <lineage>
        <taxon>Bacteria</taxon>
        <taxon>Pseudomonadati</taxon>
        <taxon>Pseudomonadota</taxon>
        <taxon>Gammaproteobacteria</taxon>
        <taxon>Cellvibrionales</taxon>
        <taxon>Halieaceae</taxon>
        <taxon>Pseudohalioglobus</taxon>
    </lineage>
</organism>
<evidence type="ECO:0000256" key="1">
    <source>
        <dbReference type="ARBA" id="ARBA00004651"/>
    </source>
</evidence>
<dbReference type="InterPro" id="IPR002898">
    <property type="entry name" value="MotA_ExbB_proton_chnl"/>
</dbReference>
<dbReference type="InterPro" id="IPR050790">
    <property type="entry name" value="ExbB/TolQ_transport"/>
</dbReference>
<accession>A0A2N5X2U1</accession>
<evidence type="ECO:0000313" key="9">
    <source>
        <dbReference type="EMBL" id="PLW68788.1"/>
    </source>
</evidence>
<proteinExistence type="inferred from homology"/>
<comment type="caution">
    <text evidence="9">The sequence shown here is derived from an EMBL/GenBank/DDBJ whole genome shotgun (WGS) entry which is preliminary data.</text>
</comment>
<feature type="transmembrane region" description="Helical" evidence="7">
    <location>
        <begin position="127"/>
        <end position="150"/>
    </location>
</feature>
<keyword evidence="5 7" id="KW-0472">Membrane</keyword>
<dbReference type="PANTHER" id="PTHR30625">
    <property type="entry name" value="PROTEIN TOLQ"/>
    <property type="match status" value="1"/>
</dbReference>
<comment type="subcellular location">
    <subcellularLocation>
        <location evidence="1">Cell membrane</location>
        <topology evidence="1">Multi-pass membrane protein</topology>
    </subcellularLocation>
    <subcellularLocation>
        <location evidence="6">Membrane</location>
        <topology evidence="6">Multi-pass membrane protein</topology>
    </subcellularLocation>
</comment>
<evidence type="ECO:0000256" key="5">
    <source>
        <dbReference type="ARBA" id="ARBA00023136"/>
    </source>
</evidence>
<dbReference type="AlphaFoldDB" id="A0A2N5X2U1"/>
<name>A0A2N5X2U1_9GAMM</name>
<sequence length="176" mass="19583">MSWWYAVSDFIEQGGGVLWVLFATCLLLWLLILERAWFLRISWPGQARHLVVEWQSRRDRASWLARKVRQSMLCEASLALHANLSLIKVLVALCPLMGLLGTVLGMIGVFEVIAVSGNDDAQAMARGVYRATIPTMAGLVVALTGIYFTVRLRQLADRRSSALRDAMPVSGRDPVV</sequence>
<feature type="transmembrane region" description="Helical" evidence="7">
    <location>
        <begin position="16"/>
        <end position="33"/>
    </location>
</feature>
<dbReference type="Proteomes" id="UP000235005">
    <property type="component" value="Unassembled WGS sequence"/>
</dbReference>
<dbReference type="GO" id="GO:0005886">
    <property type="term" value="C:plasma membrane"/>
    <property type="evidence" value="ECO:0007669"/>
    <property type="project" value="UniProtKB-SubCell"/>
</dbReference>
<keyword evidence="6" id="KW-0813">Transport</keyword>
<evidence type="ECO:0000256" key="7">
    <source>
        <dbReference type="SAM" id="Phobius"/>
    </source>
</evidence>
<evidence type="ECO:0000256" key="2">
    <source>
        <dbReference type="ARBA" id="ARBA00022475"/>
    </source>
</evidence>
<keyword evidence="4 7" id="KW-1133">Transmembrane helix</keyword>
<dbReference type="OrthoDB" id="4045at2"/>
<dbReference type="PANTHER" id="PTHR30625:SF18">
    <property type="entry name" value="TONB2 ENERGY TRANSDUCTION SYSTEM INNER MEMBRANE COMPONENT EXBB"/>
    <property type="match status" value="1"/>
</dbReference>
<reference evidence="9 10" key="1">
    <citation type="submission" date="2018-01" db="EMBL/GenBank/DDBJ databases">
        <title>The draft genome sequence of Halioglobus lutimaris HF004.</title>
        <authorList>
            <person name="Du Z.-J."/>
            <person name="Shi M.-J."/>
        </authorList>
    </citation>
    <scope>NUCLEOTIDE SEQUENCE [LARGE SCALE GENOMIC DNA]</scope>
    <source>
        <strain evidence="9 10">HF004</strain>
    </source>
</reference>
<dbReference type="EMBL" id="PKUS01000011">
    <property type="protein sequence ID" value="PLW68788.1"/>
    <property type="molecule type" value="Genomic_DNA"/>
</dbReference>
<feature type="domain" description="MotA/TolQ/ExbB proton channel" evidence="8">
    <location>
        <begin position="66"/>
        <end position="162"/>
    </location>
</feature>
<feature type="transmembrane region" description="Helical" evidence="7">
    <location>
        <begin position="89"/>
        <end position="115"/>
    </location>
</feature>
<dbReference type="Pfam" id="PF01618">
    <property type="entry name" value="MotA_ExbB"/>
    <property type="match status" value="1"/>
</dbReference>